<dbReference type="OrthoDB" id="1950674at2"/>
<dbReference type="InterPro" id="IPR011335">
    <property type="entry name" value="Restrct_endonuc-II-like"/>
</dbReference>
<name>A0A1H3PXP8_9FIRM</name>
<dbReference type="Gene3D" id="3.40.1350.10">
    <property type="match status" value="1"/>
</dbReference>
<dbReference type="PANTHER" id="PTHR30015">
    <property type="entry name" value="MRR RESTRICTION SYSTEM PROTEIN"/>
    <property type="match status" value="1"/>
</dbReference>
<dbReference type="PANTHER" id="PTHR30015:SF7">
    <property type="entry name" value="TYPE IV METHYL-DIRECTED RESTRICTION ENZYME ECOKMRR"/>
    <property type="match status" value="1"/>
</dbReference>
<proteinExistence type="predicted"/>
<dbReference type="AlphaFoldDB" id="A0A1H3PXP8"/>
<evidence type="ECO:0000256" key="1">
    <source>
        <dbReference type="SAM" id="Phobius"/>
    </source>
</evidence>
<keyword evidence="1" id="KW-0472">Membrane</keyword>
<accession>A0A1H3PXP8</accession>
<dbReference type="STRING" id="415015.SAMN05660462_01685"/>
<dbReference type="SUPFAM" id="SSF52980">
    <property type="entry name" value="Restriction endonuclease-like"/>
    <property type="match status" value="1"/>
</dbReference>
<dbReference type="RefSeq" id="WP_091729827.1">
    <property type="nucleotide sequence ID" value="NZ_FNQE01000017.1"/>
</dbReference>
<keyword evidence="1" id="KW-1133">Transmembrane helix</keyword>
<keyword evidence="3" id="KW-0378">Hydrolase</keyword>
<gene>
    <name evidence="3" type="ORF">SAMN05660462_01685</name>
</gene>
<organism evidence="3 4">
    <name type="scientific">Proteiniborus ethanoligenes</name>
    <dbReference type="NCBI Taxonomy" id="415015"/>
    <lineage>
        <taxon>Bacteria</taxon>
        <taxon>Bacillati</taxon>
        <taxon>Bacillota</taxon>
        <taxon>Clostridia</taxon>
        <taxon>Eubacteriales</taxon>
        <taxon>Proteiniborus</taxon>
    </lineage>
</organism>
<feature type="transmembrane region" description="Helical" evidence="1">
    <location>
        <begin position="265"/>
        <end position="281"/>
    </location>
</feature>
<sequence>MDINVTNDKIKKITVKKINNIRLKRYYYEKTGKGKTYFAMILDRIIFKVFFLSSLIIFFFFISKSFLFTLLISIQIFTLYNFVVYRINKSKLKRKIQIVNRQVVLKKTFKELLNHSPNDYTEHIMDILDKYGLENIMKLERRGIDMVGNLSGTKIGIKCFQYDNDYKVGVDIIRDFFIGLRREDIKKGVIITTSSFTQEARVLSEKLKKHVHIQLIDIEELIEIIRKANLYPSDVEIKKLIFDEISDNKIHFKSYKDIVLSKSKIIKYIFLGTSMIVFGNFTPYKGYYMIVGYIIFTIALISIIKLISDLFKLNEEKHEEKIL</sequence>
<dbReference type="EMBL" id="FNQE01000017">
    <property type="protein sequence ID" value="SDZ05866.1"/>
    <property type="molecule type" value="Genomic_DNA"/>
</dbReference>
<keyword evidence="3" id="KW-0540">Nuclease</keyword>
<dbReference type="InterPro" id="IPR007560">
    <property type="entry name" value="Restrct_endonuc_IV_Mrr"/>
</dbReference>
<keyword evidence="3" id="KW-0255">Endonuclease</keyword>
<feature type="transmembrane region" description="Helical" evidence="1">
    <location>
        <begin position="45"/>
        <end position="62"/>
    </location>
</feature>
<dbReference type="InterPro" id="IPR052906">
    <property type="entry name" value="Type_IV_Methyl-Rstrct_Enzyme"/>
</dbReference>
<evidence type="ECO:0000259" key="2">
    <source>
        <dbReference type="Pfam" id="PF04471"/>
    </source>
</evidence>
<dbReference type="Pfam" id="PF04471">
    <property type="entry name" value="Mrr_cat"/>
    <property type="match status" value="1"/>
</dbReference>
<feature type="transmembrane region" description="Helical" evidence="1">
    <location>
        <begin position="68"/>
        <end position="87"/>
    </location>
</feature>
<dbReference type="GO" id="GO:0015666">
    <property type="term" value="F:restriction endodeoxyribonuclease activity"/>
    <property type="evidence" value="ECO:0007669"/>
    <property type="project" value="TreeGrafter"/>
</dbReference>
<reference evidence="4" key="1">
    <citation type="submission" date="2016-10" db="EMBL/GenBank/DDBJ databases">
        <authorList>
            <person name="Varghese N."/>
            <person name="Submissions S."/>
        </authorList>
    </citation>
    <scope>NUCLEOTIDE SEQUENCE [LARGE SCALE GENOMIC DNA]</scope>
    <source>
        <strain evidence="4">DSM 21650</strain>
    </source>
</reference>
<dbReference type="Proteomes" id="UP000198625">
    <property type="component" value="Unassembled WGS sequence"/>
</dbReference>
<feature type="domain" description="Restriction endonuclease type IV Mrr" evidence="2">
    <location>
        <begin position="114"/>
        <end position="225"/>
    </location>
</feature>
<keyword evidence="1" id="KW-0812">Transmembrane</keyword>
<dbReference type="GO" id="GO:0009307">
    <property type="term" value="P:DNA restriction-modification system"/>
    <property type="evidence" value="ECO:0007669"/>
    <property type="project" value="InterPro"/>
</dbReference>
<keyword evidence="4" id="KW-1185">Reference proteome</keyword>
<dbReference type="InterPro" id="IPR011856">
    <property type="entry name" value="tRNA_endonuc-like_dom_sf"/>
</dbReference>
<feature type="transmembrane region" description="Helical" evidence="1">
    <location>
        <begin position="287"/>
        <end position="307"/>
    </location>
</feature>
<protein>
    <submittedName>
        <fullName evidence="3">Restriction endonuclease</fullName>
    </submittedName>
</protein>
<dbReference type="GO" id="GO:0003677">
    <property type="term" value="F:DNA binding"/>
    <property type="evidence" value="ECO:0007669"/>
    <property type="project" value="InterPro"/>
</dbReference>
<evidence type="ECO:0000313" key="3">
    <source>
        <dbReference type="EMBL" id="SDZ05866.1"/>
    </source>
</evidence>
<evidence type="ECO:0000313" key="4">
    <source>
        <dbReference type="Proteomes" id="UP000198625"/>
    </source>
</evidence>